<organism evidence="1 2">
    <name type="scientific">Nephila pilipes</name>
    <name type="common">Giant wood spider</name>
    <name type="synonym">Nephila maculata</name>
    <dbReference type="NCBI Taxonomy" id="299642"/>
    <lineage>
        <taxon>Eukaryota</taxon>
        <taxon>Metazoa</taxon>
        <taxon>Ecdysozoa</taxon>
        <taxon>Arthropoda</taxon>
        <taxon>Chelicerata</taxon>
        <taxon>Arachnida</taxon>
        <taxon>Araneae</taxon>
        <taxon>Araneomorphae</taxon>
        <taxon>Entelegynae</taxon>
        <taxon>Araneoidea</taxon>
        <taxon>Nephilidae</taxon>
        <taxon>Nephila</taxon>
    </lineage>
</organism>
<reference evidence="1" key="1">
    <citation type="submission" date="2020-08" db="EMBL/GenBank/DDBJ databases">
        <title>Multicomponent nature underlies the extraordinary mechanical properties of spider dragline silk.</title>
        <authorList>
            <person name="Kono N."/>
            <person name="Nakamura H."/>
            <person name="Mori M."/>
            <person name="Yoshida Y."/>
            <person name="Ohtoshi R."/>
            <person name="Malay A.D."/>
            <person name="Moran D.A.P."/>
            <person name="Tomita M."/>
            <person name="Numata K."/>
            <person name="Arakawa K."/>
        </authorList>
    </citation>
    <scope>NUCLEOTIDE SEQUENCE</scope>
</reference>
<evidence type="ECO:0000313" key="2">
    <source>
        <dbReference type="Proteomes" id="UP000887013"/>
    </source>
</evidence>
<sequence length="126" mass="14210">MILKVILRFLYRVEKIKKTQMKMESRNPKLAWVGIKDLSLSVVIQCEPPFGTGTLNTMIFCLPPSLSAPEFAFFEPPTLALFALLWTGRTLCLVQFLICSTFPNVSHGGMGRDTYLNRVKVNSVNI</sequence>
<proteinExistence type="predicted"/>
<dbReference type="AlphaFoldDB" id="A0A8X6QMH5"/>
<accession>A0A8X6QMH5</accession>
<comment type="caution">
    <text evidence="1">The sequence shown here is derived from an EMBL/GenBank/DDBJ whole genome shotgun (WGS) entry which is preliminary data.</text>
</comment>
<dbReference type="Proteomes" id="UP000887013">
    <property type="component" value="Unassembled WGS sequence"/>
</dbReference>
<protein>
    <submittedName>
        <fullName evidence="1">Uncharacterized protein</fullName>
    </submittedName>
</protein>
<name>A0A8X6QMH5_NEPPI</name>
<keyword evidence="2" id="KW-1185">Reference proteome</keyword>
<gene>
    <name evidence="1" type="ORF">NPIL_316541</name>
</gene>
<evidence type="ECO:0000313" key="1">
    <source>
        <dbReference type="EMBL" id="GFU26868.1"/>
    </source>
</evidence>
<dbReference type="EMBL" id="BMAW01128667">
    <property type="protein sequence ID" value="GFU26868.1"/>
    <property type="molecule type" value="Genomic_DNA"/>
</dbReference>